<proteinExistence type="predicted"/>
<evidence type="ECO:0000313" key="1">
    <source>
        <dbReference type="EMBL" id="ABE55741.1"/>
    </source>
</evidence>
<accession>Q12LD5</accession>
<dbReference type="AlphaFoldDB" id="Q12LD5"/>
<sequence length="262" mass="29535">MNYLIVIIISIFTFGCSSTPYKVSKKVIQDNITSIAVINFYSPNPLHYRRTELTSIITPKVVSTLKSKGYKVIGTEITEPIFEQVNQDLGGYTDSTSGVFDQEKYNKVLLETYARIQRDYGANGFISQEISIRVINFNHNIAMWDGVRENVLLREPNIVEQVLTSMFVNQHGTINGLSYCSELVDINNQQLYIDCGGLELITKIKVESLDDDNSKRLVHNNVKKVPKTKSSFVAIPVPETLNDHRKITDAVEISLDKLVGVK</sequence>
<dbReference type="STRING" id="318161.Sden_2461"/>
<dbReference type="RefSeq" id="WP_011496892.1">
    <property type="nucleotide sequence ID" value="NC_007954.1"/>
</dbReference>
<organism evidence="1 2">
    <name type="scientific">Shewanella denitrificans (strain OS217 / ATCC BAA-1090 / DSM 15013)</name>
    <dbReference type="NCBI Taxonomy" id="318161"/>
    <lineage>
        <taxon>Bacteria</taxon>
        <taxon>Pseudomonadati</taxon>
        <taxon>Pseudomonadota</taxon>
        <taxon>Gammaproteobacteria</taxon>
        <taxon>Alteromonadales</taxon>
        <taxon>Shewanellaceae</taxon>
        <taxon>Shewanella</taxon>
    </lineage>
</organism>
<protein>
    <submittedName>
        <fullName evidence="1">Uncharacterized protein</fullName>
    </submittedName>
</protein>
<dbReference type="KEGG" id="sdn:Sden_2461"/>
<reference evidence="1 2" key="1">
    <citation type="submission" date="2006-03" db="EMBL/GenBank/DDBJ databases">
        <title>Complete sequence of Shewanella denitrificans OS217.</title>
        <authorList>
            <consortium name="US DOE Joint Genome Institute"/>
            <person name="Copeland A."/>
            <person name="Lucas S."/>
            <person name="Lapidus A."/>
            <person name="Barry K."/>
            <person name="Detter J.C."/>
            <person name="Glavina del Rio T."/>
            <person name="Hammon N."/>
            <person name="Israni S."/>
            <person name="Dalin E."/>
            <person name="Tice H."/>
            <person name="Pitluck S."/>
            <person name="Brettin T."/>
            <person name="Bruce D."/>
            <person name="Han C."/>
            <person name="Tapia R."/>
            <person name="Gilna P."/>
            <person name="Kiss H."/>
            <person name="Schmutz J."/>
            <person name="Larimer F."/>
            <person name="Land M."/>
            <person name="Hauser L."/>
            <person name="Kyrpides N."/>
            <person name="Lykidis A."/>
            <person name="Richardson P."/>
        </authorList>
    </citation>
    <scope>NUCLEOTIDE SEQUENCE [LARGE SCALE GENOMIC DNA]</scope>
    <source>
        <strain evidence="2">OS217 / ATCC BAA-1090 / DSM 15013</strain>
    </source>
</reference>
<keyword evidence="2" id="KW-1185">Reference proteome</keyword>
<evidence type="ECO:0000313" key="2">
    <source>
        <dbReference type="Proteomes" id="UP000001982"/>
    </source>
</evidence>
<dbReference type="Proteomes" id="UP000001982">
    <property type="component" value="Chromosome"/>
</dbReference>
<dbReference type="HOGENOM" id="CLU_1061274_0_0_6"/>
<name>Q12LD5_SHEDO</name>
<dbReference type="EMBL" id="CP000302">
    <property type="protein sequence ID" value="ABE55741.1"/>
    <property type="molecule type" value="Genomic_DNA"/>
</dbReference>
<gene>
    <name evidence="1" type="ordered locus">Sden_2461</name>
</gene>